<reference evidence="2" key="1">
    <citation type="journal article" date="2022" name="Nat. Commun.">
        <title>Chromosome evolution and the genetic basis of agronomically important traits in greater yam.</title>
        <authorList>
            <person name="Bredeson J.V."/>
            <person name="Lyons J.B."/>
            <person name="Oniyinde I.O."/>
            <person name="Okereke N.R."/>
            <person name="Kolade O."/>
            <person name="Nnabue I."/>
            <person name="Nwadili C.O."/>
            <person name="Hribova E."/>
            <person name="Parker M."/>
            <person name="Nwogha J."/>
            <person name="Shu S."/>
            <person name="Carlson J."/>
            <person name="Kariba R."/>
            <person name="Muthemba S."/>
            <person name="Knop K."/>
            <person name="Barton G.J."/>
            <person name="Sherwood A.V."/>
            <person name="Lopez-Montes A."/>
            <person name="Asiedu R."/>
            <person name="Jamnadass R."/>
            <person name="Muchugi A."/>
            <person name="Goodstein D."/>
            <person name="Egesi C.N."/>
            <person name="Featherston J."/>
            <person name="Asfaw A."/>
            <person name="Simpson G.G."/>
            <person name="Dolezel J."/>
            <person name="Hendre P.S."/>
            <person name="Van Deynze A."/>
            <person name="Kumar P.L."/>
            <person name="Obidiegwu J.E."/>
            <person name="Bhattacharjee R."/>
            <person name="Rokhsar D.S."/>
        </authorList>
    </citation>
    <scope>NUCLEOTIDE SEQUENCE [LARGE SCALE GENOMIC DNA]</scope>
    <source>
        <strain evidence="2">cv. TDa95/00328</strain>
    </source>
</reference>
<proteinExistence type="predicted"/>
<sequence>MSNHRDWSSLPVTPIVLTAERLNAVDHVNFRSVCMGWRGQTQERRKAPLLILVDLDNRLHHIKALSFFDIIRKEIIPLRLLASFHVSNCHYLGSSHGWIFVGQVPVARQSRLRIRLVNPFTNEYIHLPWLTNPPHGRLFLLKSSEHHRVIYVYYVASSDIGNASQVNFLRDDEREWSTFWLVTPPDDVVAIGDRLFANDGGVLTEINLEAGRRLGRKVLLPGLHKAMSSDSTLFLRFFEDFRSRLYLLFTASQERSHCFISVDVHDMGGIDVNSFEPPSFFEGQRFLLIRDHDFTVEPQSPQHDVLVGDYYPFLLLLRLSRFWANDQNRWEPVGWITPLLREI</sequence>
<dbReference type="Proteomes" id="UP000827976">
    <property type="component" value="Chromosome 17"/>
</dbReference>
<dbReference type="EMBL" id="CM037027">
    <property type="protein sequence ID" value="KAH7658605.1"/>
    <property type="molecule type" value="Genomic_DNA"/>
</dbReference>
<organism evidence="1 2">
    <name type="scientific">Dioscorea alata</name>
    <name type="common">Purple yam</name>
    <dbReference type="NCBI Taxonomy" id="55571"/>
    <lineage>
        <taxon>Eukaryota</taxon>
        <taxon>Viridiplantae</taxon>
        <taxon>Streptophyta</taxon>
        <taxon>Embryophyta</taxon>
        <taxon>Tracheophyta</taxon>
        <taxon>Spermatophyta</taxon>
        <taxon>Magnoliopsida</taxon>
        <taxon>Liliopsida</taxon>
        <taxon>Dioscoreales</taxon>
        <taxon>Dioscoreaceae</taxon>
        <taxon>Dioscorea</taxon>
    </lineage>
</organism>
<accession>A0ACB7UEH9</accession>
<keyword evidence="2" id="KW-1185">Reference proteome</keyword>
<name>A0ACB7UEH9_DIOAL</name>
<evidence type="ECO:0000313" key="2">
    <source>
        <dbReference type="Proteomes" id="UP000827976"/>
    </source>
</evidence>
<protein>
    <submittedName>
        <fullName evidence="1">Uncharacterized protein</fullName>
    </submittedName>
</protein>
<gene>
    <name evidence="1" type="ORF">IHE45_17G099900</name>
</gene>
<evidence type="ECO:0000313" key="1">
    <source>
        <dbReference type="EMBL" id="KAH7658605.1"/>
    </source>
</evidence>
<comment type="caution">
    <text evidence="1">The sequence shown here is derived from an EMBL/GenBank/DDBJ whole genome shotgun (WGS) entry which is preliminary data.</text>
</comment>